<accession>A0AAP4TXF0</accession>
<dbReference type="Proteomes" id="UP001170481">
    <property type="component" value="Unassembled WGS sequence"/>
</dbReference>
<sequence length="331" mass="36296">MPRAPIDHSAPPEDDVSGESRAVHPDGEAPAPVADADATVNLATSLARHAARQGTRSLSLHQRLTRSLEELTPNEQRIARFLLAHQDELALYNAAELSRLTDVSKATVSRLFRRLGYQDFREARDQARSLRQSGVPVAAAPTADHHQRHYEQECRNLRQALAALDMLDMEALSSALAKAERLQIIGFRNAYPLALHLRQQLLQLRAQVAVLPQPGQSLGEEVARLGADDAVVVFAMRRRPQGLARLLEWLGQAPCTVLLVCDDSLSSIPAGIEHVLRCPLDSVSAFDSYAAAMSQINLLATRLLHDDLVGGRSQIRRVTDTFDALEELGDG</sequence>
<dbReference type="EMBL" id="JAUORK010000005">
    <property type="protein sequence ID" value="MDO6671548.1"/>
    <property type="molecule type" value="Genomic_DNA"/>
</dbReference>
<protein>
    <submittedName>
        <fullName evidence="3">MurR/RpiR family transcriptional regulator</fullName>
    </submittedName>
</protein>
<organism evidence="3 4">
    <name type="scientific">Cobetia amphilecti</name>
    <dbReference type="NCBI Taxonomy" id="1055104"/>
    <lineage>
        <taxon>Bacteria</taxon>
        <taxon>Pseudomonadati</taxon>
        <taxon>Pseudomonadota</taxon>
        <taxon>Gammaproteobacteria</taxon>
        <taxon>Oceanospirillales</taxon>
        <taxon>Halomonadaceae</taxon>
        <taxon>Cobetia</taxon>
    </lineage>
</organism>
<dbReference type="SUPFAM" id="SSF53697">
    <property type="entry name" value="SIS domain"/>
    <property type="match status" value="1"/>
</dbReference>
<comment type="caution">
    <text evidence="3">The sequence shown here is derived from an EMBL/GenBank/DDBJ whole genome shotgun (WGS) entry which is preliminary data.</text>
</comment>
<dbReference type="PROSITE" id="PS51071">
    <property type="entry name" value="HTH_RPIR"/>
    <property type="match status" value="1"/>
</dbReference>
<dbReference type="GO" id="GO:1901135">
    <property type="term" value="P:carbohydrate derivative metabolic process"/>
    <property type="evidence" value="ECO:0007669"/>
    <property type="project" value="InterPro"/>
</dbReference>
<dbReference type="GO" id="GO:0003700">
    <property type="term" value="F:DNA-binding transcription factor activity"/>
    <property type="evidence" value="ECO:0007669"/>
    <property type="project" value="InterPro"/>
</dbReference>
<dbReference type="InterPro" id="IPR046348">
    <property type="entry name" value="SIS_dom_sf"/>
</dbReference>
<dbReference type="InterPro" id="IPR000281">
    <property type="entry name" value="HTH_RpiR"/>
</dbReference>
<dbReference type="RefSeq" id="WP_303593191.1">
    <property type="nucleotide sequence ID" value="NZ_JAUORK010000005.1"/>
</dbReference>
<evidence type="ECO:0000313" key="3">
    <source>
        <dbReference type="EMBL" id="MDO6671548.1"/>
    </source>
</evidence>
<evidence type="ECO:0000313" key="4">
    <source>
        <dbReference type="Proteomes" id="UP001170481"/>
    </source>
</evidence>
<dbReference type="PANTHER" id="PTHR30514:SF18">
    <property type="entry name" value="RPIR-FAMILY TRANSCRIPTIONAL REGULATOR"/>
    <property type="match status" value="1"/>
</dbReference>
<dbReference type="InterPro" id="IPR036388">
    <property type="entry name" value="WH-like_DNA-bd_sf"/>
</dbReference>
<dbReference type="GO" id="GO:0003677">
    <property type="term" value="F:DNA binding"/>
    <property type="evidence" value="ECO:0007669"/>
    <property type="project" value="InterPro"/>
</dbReference>
<name>A0AAP4TXF0_9GAMM</name>
<dbReference type="Pfam" id="PF01418">
    <property type="entry name" value="HTH_6"/>
    <property type="match status" value="1"/>
</dbReference>
<dbReference type="Gene3D" id="3.40.50.10490">
    <property type="entry name" value="Glucose-6-phosphate isomerase like protein, domain 1"/>
    <property type="match status" value="1"/>
</dbReference>
<gene>
    <name evidence="3" type="ORF">Q4535_05390</name>
</gene>
<dbReference type="Gene3D" id="1.10.10.10">
    <property type="entry name" value="Winged helix-like DNA-binding domain superfamily/Winged helix DNA-binding domain"/>
    <property type="match status" value="1"/>
</dbReference>
<dbReference type="Pfam" id="PF01380">
    <property type="entry name" value="SIS"/>
    <property type="match status" value="1"/>
</dbReference>
<dbReference type="GO" id="GO:0097367">
    <property type="term" value="F:carbohydrate derivative binding"/>
    <property type="evidence" value="ECO:0007669"/>
    <property type="project" value="InterPro"/>
</dbReference>
<proteinExistence type="predicted"/>
<dbReference type="PANTHER" id="PTHR30514">
    <property type="entry name" value="GLUCOKINASE"/>
    <property type="match status" value="1"/>
</dbReference>
<feature type="domain" description="HTH rpiR-type" evidence="2">
    <location>
        <begin position="58"/>
        <end position="134"/>
    </location>
</feature>
<dbReference type="AlphaFoldDB" id="A0AAP4TXF0"/>
<evidence type="ECO:0000259" key="2">
    <source>
        <dbReference type="PROSITE" id="PS51071"/>
    </source>
</evidence>
<feature type="region of interest" description="Disordered" evidence="1">
    <location>
        <begin position="1"/>
        <end position="33"/>
    </location>
</feature>
<reference evidence="3" key="1">
    <citation type="submission" date="2023-07" db="EMBL/GenBank/DDBJ databases">
        <title>Genome content predicts the carbon catabolic preferences of heterotrophic bacteria.</title>
        <authorList>
            <person name="Gralka M."/>
        </authorList>
    </citation>
    <scope>NUCLEOTIDE SEQUENCE</scope>
    <source>
        <strain evidence="3">C2R13</strain>
    </source>
</reference>
<dbReference type="InterPro" id="IPR001347">
    <property type="entry name" value="SIS_dom"/>
</dbReference>
<dbReference type="InterPro" id="IPR047640">
    <property type="entry name" value="RpiR-like"/>
</dbReference>
<evidence type="ECO:0000256" key="1">
    <source>
        <dbReference type="SAM" id="MobiDB-lite"/>
    </source>
</evidence>
<dbReference type="SUPFAM" id="SSF46689">
    <property type="entry name" value="Homeodomain-like"/>
    <property type="match status" value="1"/>
</dbReference>
<dbReference type="InterPro" id="IPR009057">
    <property type="entry name" value="Homeodomain-like_sf"/>
</dbReference>